<accession>A0A917S111</accession>
<dbReference type="CDD" id="cd16913">
    <property type="entry name" value="YkuD_like"/>
    <property type="match status" value="1"/>
</dbReference>
<dbReference type="PANTHER" id="PTHR38589:SF1">
    <property type="entry name" value="BLR0621 PROTEIN"/>
    <property type="match status" value="1"/>
</dbReference>
<feature type="domain" description="L,D-TPase catalytic" evidence="1">
    <location>
        <begin position="92"/>
        <end position="262"/>
    </location>
</feature>
<name>A0A917S111_9ACTN</name>
<evidence type="ECO:0000259" key="1">
    <source>
        <dbReference type="Pfam" id="PF03734"/>
    </source>
</evidence>
<comment type="caution">
    <text evidence="2">The sequence shown here is derived from an EMBL/GenBank/DDBJ whole genome shotgun (WGS) entry which is preliminary data.</text>
</comment>
<evidence type="ECO:0000313" key="2">
    <source>
        <dbReference type="EMBL" id="GGL47813.1"/>
    </source>
</evidence>
<evidence type="ECO:0000313" key="3">
    <source>
        <dbReference type="Proteomes" id="UP000613840"/>
    </source>
</evidence>
<dbReference type="AlphaFoldDB" id="A0A917S111"/>
<dbReference type="RefSeq" id="WP_229669589.1">
    <property type="nucleotide sequence ID" value="NZ_BMMZ01000001.1"/>
</dbReference>
<dbReference type="InterPro" id="IPR005490">
    <property type="entry name" value="LD_TPept_cat_dom"/>
</dbReference>
<keyword evidence="3" id="KW-1185">Reference proteome</keyword>
<reference evidence="2" key="1">
    <citation type="journal article" date="2014" name="Int. J. Syst. Evol. Microbiol.">
        <title>Complete genome sequence of Corynebacterium casei LMG S-19264T (=DSM 44701T), isolated from a smear-ripened cheese.</title>
        <authorList>
            <consortium name="US DOE Joint Genome Institute (JGI-PGF)"/>
            <person name="Walter F."/>
            <person name="Albersmeier A."/>
            <person name="Kalinowski J."/>
            <person name="Ruckert C."/>
        </authorList>
    </citation>
    <scope>NUCLEOTIDE SEQUENCE</scope>
    <source>
        <strain evidence="2">CGMCC 4.7306</strain>
    </source>
</reference>
<dbReference type="PROSITE" id="PS51318">
    <property type="entry name" value="TAT"/>
    <property type="match status" value="1"/>
</dbReference>
<dbReference type="Pfam" id="PF03734">
    <property type="entry name" value="YkuD"/>
    <property type="match status" value="1"/>
</dbReference>
<protein>
    <recommendedName>
        <fullName evidence="1">L,D-TPase catalytic domain-containing protein</fullName>
    </recommendedName>
</protein>
<reference evidence="2" key="2">
    <citation type="submission" date="2020-09" db="EMBL/GenBank/DDBJ databases">
        <authorList>
            <person name="Sun Q."/>
            <person name="Zhou Y."/>
        </authorList>
    </citation>
    <scope>NUCLEOTIDE SEQUENCE</scope>
    <source>
        <strain evidence="2">CGMCC 4.7306</strain>
    </source>
</reference>
<dbReference type="InterPro" id="IPR006311">
    <property type="entry name" value="TAT_signal"/>
</dbReference>
<organism evidence="2 3">
    <name type="scientific">Microlunatus endophyticus</name>
    <dbReference type="NCBI Taxonomy" id="1716077"/>
    <lineage>
        <taxon>Bacteria</taxon>
        <taxon>Bacillati</taxon>
        <taxon>Actinomycetota</taxon>
        <taxon>Actinomycetes</taxon>
        <taxon>Propionibacteriales</taxon>
        <taxon>Propionibacteriaceae</taxon>
        <taxon>Microlunatus</taxon>
    </lineage>
</organism>
<dbReference type="GO" id="GO:0016740">
    <property type="term" value="F:transferase activity"/>
    <property type="evidence" value="ECO:0007669"/>
    <property type="project" value="InterPro"/>
</dbReference>
<dbReference type="PANTHER" id="PTHR38589">
    <property type="entry name" value="BLR0621 PROTEIN"/>
    <property type="match status" value="1"/>
</dbReference>
<gene>
    <name evidence="2" type="ORF">GCM10011575_02140</name>
</gene>
<proteinExistence type="predicted"/>
<dbReference type="Proteomes" id="UP000613840">
    <property type="component" value="Unassembled WGS sequence"/>
</dbReference>
<sequence>MKTLLKISLRQVARRGLVAMITGTLGLAVGASVVAAPQASAHDISASSSKYGKGWKACTRNLNGAKTKIAKTQRTVLVVNQTSKTHADTRFYVRINGKACSFVRLFRATGSRLGYGGTVAGTKRKQGTGTTPLGTYTMTSAFGIKSDPGSWLPYHRVKSGDYWVEDNASKYYNNLRNKSQGGFRYKLPVSNANGSERLASYPGQYDYAIVINYNRPSPVKHRGAGIFLHVKGDGATAGCVSISRTNMKMALAYIRKGDKIVIHK</sequence>
<dbReference type="EMBL" id="BMMZ01000001">
    <property type="protein sequence ID" value="GGL47813.1"/>
    <property type="molecule type" value="Genomic_DNA"/>
</dbReference>